<protein>
    <submittedName>
        <fullName evidence="2 3">SdbB protein</fullName>
    </submittedName>
</protein>
<dbReference type="AlphaFoldDB" id="A0A378JZ89"/>
<accession>A0A378JZ89</accession>
<dbReference type="InterPro" id="IPR029058">
    <property type="entry name" value="AB_hydrolase_fold"/>
</dbReference>
<dbReference type="InterPro" id="IPR048613">
    <property type="entry name" value="SdbC_C"/>
</dbReference>
<reference evidence="3 5" key="2">
    <citation type="submission" date="2018-06" db="EMBL/GenBank/DDBJ databases">
        <authorList>
            <consortium name="Pathogen Informatics"/>
            <person name="Doyle S."/>
        </authorList>
    </citation>
    <scope>NUCLEOTIDE SEQUENCE [LARGE SCALE GENOMIC DNA]</scope>
    <source>
        <strain evidence="3 5">NCTC12239</strain>
    </source>
</reference>
<name>A0A378JZ89_9GAMM</name>
<dbReference type="EMBL" id="LNYN01000002">
    <property type="protein sequence ID" value="KTD39473.1"/>
    <property type="molecule type" value="Genomic_DNA"/>
</dbReference>
<organism evidence="3 5">
    <name type="scientific">Legionella moravica</name>
    <dbReference type="NCBI Taxonomy" id="39962"/>
    <lineage>
        <taxon>Bacteria</taxon>
        <taxon>Pseudomonadati</taxon>
        <taxon>Pseudomonadota</taxon>
        <taxon>Gammaproteobacteria</taxon>
        <taxon>Legionellales</taxon>
        <taxon>Legionellaceae</taxon>
        <taxon>Legionella</taxon>
    </lineage>
</organism>
<evidence type="ECO:0000313" key="2">
    <source>
        <dbReference type="EMBL" id="KTD39473.1"/>
    </source>
</evidence>
<gene>
    <name evidence="2" type="primary">sdbB</name>
    <name evidence="2" type="ORF">Lmor_0124</name>
    <name evidence="3" type="ORF">NCTC12239_02674</name>
</gene>
<feature type="domain" description="SdbC C-terminal" evidence="1">
    <location>
        <begin position="355"/>
        <end position="397"/>
    </location>
</feature>
<dbReference type="Proteomes" id="UP000054985">
    <property type="component" value="Unassembled WGS sequence"/>
</dbReference>
<dbReference type="SUPFAM" id="SSF53474">
    <property type="entry name" value="alpha/beta-Hydrolases"/>
    <property type="match status" value="1"/>
</dbReference>
<evidence type="ECO:0000313" key="3">
    <source>
        <dbReference type="EMBL" id="STX63726.1"/>
    </source>
</evidence>
<proteinExistence type="predicted"/>
<evidence type="ECO:0000259" key="1">
    <source>
        <dbReference type="Pfam" id="PF20856"/>
    </source>
</evidence>
<sequence length="456" mass="50790">MAKTKTDRSANLVKKDSFFHSRLQLLVAGALFPVGKGDWYKEKGYGTKTVNPGENAAFDDFLQQQKTDENALYHKAFKGLNFNLTMVDSKLTTGKDCQLEVLKCAPPVGAEQKPGTGKHIVYFPGANTYYQACFRDITAAAKQTGATVHAFNFPGTGKSTGQVREANDLTNAGISVVKSLLKQGVHPDDIILQGDCYGAGIALEVKKQFEDQAHIKLRVVMNNAFKSFKAAVYDMITQSTWIPNALKSIVKTLLQFTGWHITPGKDYIQSNPYQCHIQHNGDQTLISASLSGKVSKYHGEMKSGKTKSEKREPMVDNCPEEYKQDRDELDGKHIVRVSEAAKERLGNKFGRDKFGNVNAHFADLCELEMLNGKSVYEGYINEYLERSDRYIQAHPQICIPEEIKINYLAPAHSMEITQQEAEDLQEVAGLIESQQFRADINFGEDVPSSEPQAQMS</sequence>
<dbReference type="Proteomes" id="UP000254040">
    <property type="component" value="Unassembled WGS sequence"/>
</dbReference>
<keyword evidence="4" id="KW-1185">Reference proteome</keyword>
<dbReference type="NCBIfam" id="NF045526">
    <property type="entry name" value="SdbBC"/>
    <property type="match status" value="1"/>
</dbReference>
<evidence type="ECO:0000313" key="5">
    <source>
        <dbReference type="Proteomes" id="UP000254040"/>
    </source>
</evidence>
<dbReference type="STRING" id="39962.Lmor_0124"/>
<dbReference type="EMBL" id="UGOG01000001">
    <property type="protein sequence ID" value="STX63726.1"/>
    <property type="molecule type" value="Genomic_DNA"/>
</dbReference>
<dbReference type="Gene3D" id="3.40.50.1820">
    <property type="entry name" value="alpha/beta hydrolase"/>
    <property type="match status" value="1"/>
</dbReference>
<evidence type="ECO:0000313" key="4">
    <source>
        <dbReference type="Proteomes" id="UP000054985"/>
    </source>
</evidence>
<reference evidence="2 4" key="1">
    <citation type="submission" date="2015-11" db="EMBL/GenBank/DDBJ databases">
        <title>Genomic analysis of 38 Legionella species identifies large and diverse effector repertoires.</title>
        <authorList>
            <person name="Burstein D."/>
            <person name="Amaro F."/>
            <person name="Zusman T."/>
            <person name="Lifshitz Z."/>
            <person name="Cohen O."/>
            <person name="Gilbert J.A."/>
            <person name="Pupko T."/>
            <person name="Shuman H.A."/>
            <person name="Segal G."/>
        </authorList>
    </citation>
    <scope>NUCLEOTIDE SEQUENCE [LARGE SCALE GENOMIC DNA]</scope>
    <source>
        <strain evidence="2 4">ATCC 43877</strain>
    </source>
</reference>
<dbReference type="OrthoDB" id="5642226at2"/>
<dbReference type="Gene3D" id="6.20.250.80">
    <property type="match status" value="1"/>
</dbReference>
<dbReference type="RefSeq" id="WP_051190602.1">
    <property type="nucleotide sequence ID" value="NZ_CAAAJG010000006.1"/>
</dbReference>
<dbReference type="Pfam" id="PF20856">
    <property type="entry name" value="SdbC_C"/>
    <property type="match status" value="1"/>
</dbReference>